<dbReference type="EMBL" id="CP028941">
    <property type="protein sequence ID" value="QKM62572.1"/>
    <property type="molecule type" value="Genomic_DNA"/>
</dbReference>
<sequence>MMSAYSPYISPAREIARKEARDAIDDAHPEICSDSIRDMTGFHGDDARWCIELKRMRTEEHTGES</sequence>
<reference evidence="1 2" key="1">
    <citation type="submission" date="2018-04" db="EMBL/GenBank/DDBJ databases">
        <title>Polynucleobacter sp. LimPoW16 genome.</title>
        <authorList>
            <person name="Hahn M.W."/>
        </authorList>
    </citation>
    <scope>NUCLEOTIDE SEQUENCE [LARGE SCALE GENOMIC DNA]</scope>
    <source>
        <strain evidence="1 2">LimPoW16</strain>
    </source>
</reference>
<protein>
    <submittedName>
        <fullName evidence="1">Uncharacterized protein</fullName>
    </submittedName>
</protein>
<evidence type="ECO:0000313" key="1">
    <source>
        <dbReference type="EMBL" id="QKM62572.1"/>
    </source>
</evidence>
<dbReference type="KEGG" id="pani:DCO16_05520"/>
<gene>
    <name evidence="1" type="ORF">DCO16_05520</name>
</gene>
<keyword evidence="2" id="KW-1185">Reference proteome</keyword>
<name>A0A6M9PRS6_9BURK</name>
<organism evidence="1 2">
    <name type="scientific">Polynucleobacter antarcticus</name>
    <dbReference type="NCBI Taxonomy" id="1743162"/>
    <lineage>
        <taxon>Bacteria</taxon>
        <taxon>Pseudomonadati</taxon>
        <taxon>Pseudomonadota</taxon>
        <taxon>Betaproteobacteria</taxon>
        <taxon>Burkholderiales</taxon>
        <taxon>Burkholderiaceae</taxon>
        <taxon>Polynucleobacter</taxon>
    </lineage>
</organism>
<accession>A0A6M9PRS6</accession>
<dbReference type="Proteomes" id="UP000500806">
    <property type="component" value="Chromosome"/>
</dbReference>
<proteinExistence type="predicted"/>
<dbReference type="AlphaFoldDB" id="A0A6M9PRS6"/>
<dbReference type="RefSeq" id="WP_173942731.1">
    <property type="nucleotide sequence ID" value="NZ_CBCSCD010000001.1"/>
</dbReference>
<evidence type="ECO:0000313" key="2">
    <source>
        <dbReference type="Proteomes" id="UP000500806"/>
    </source>
</evidence>